<reference evidence="3" key="1">
    <citation type="submission" date="2020-05" db="UniProtKB">
        <authorList>
            <consortium name="EnsemblMetazoa"/>
        </authorList>
    </citation>
    <scope>IDENTIFICATION</scope>
    <source>
        <strain evidence="3">Aabys</strain>
    </source>
</reference>
<sequence length="248" mass="27602">MNKNLLITFLCMVCIHSVSVYGKSLFDSKSNPEHDLKPEGATSYSNFWPYHENEYRHVRYGRHKPYSHFDSDSDYDDGEDDDDSFYGHNHDYHDHHFHDSYPPKHIPHPVYGGSHERNPQFGVHGGSPHVSTGYGRPSVQGGYGGRPPFPGHIPPRFPPPPVTDNSFINPWHEQPPSNSWTPFIPAPGNRDVISQIPNVPKTTSVPLPTLSASSTTTEPSTTAPTTSSTTTTTTTIGPLEIDLRSGFK</sequence>
<feature type="region of interest" description="Disordered" evidence="1">
    <location>
        <begin position="68"/>
        <end position="87"/>
    </location>
</feature>
<dbReference type="RefSeq" id="XP_005178008.2">
    <property type="nucleotide sequence ID" value="XM_005177951.3"/>
</dbReference>
<evidence type="ECO:0000313" key="5">
    <source>
        <dbReference type="RefSeq" id="XP_005178008.2"/>
    </source>
</evidence>
<organism evidence="3">
    <name type="scientific">Musca domestica</name>
    <name type="common">House fly</name>
    <dbReference type="NCBI Taxonomy" id="7370"/>
    <lineage>
        <taxon>Eukaryota</taxon>
        <taxon>Metazoa</taxon>
        <taxon>Ecdysozoa</taxon>
        <taxon>Arthropoda</taxon>
        <taxon>Hexapoda</taxon>
        <taxon>Insecta</taxon>
        <taxon>Pterygota</taxon>
        <taxon>Neoptera</taxon>
        <taxon>Endopterygota</taxon>
        <taxon>Diptera</taxon>
        <taxon>Brachycera</taxon>
        <taxon>Muscomorpha</taxon>
        <taxon>Muscoidea</taxon>
        <taxon>Muscidae</taxon>
        <taxon>Musca</taxon>
    </lineage>
</organism>
<feature type="region of interest" description="Disordered" evidence="1">
    <location>
        <begin position="97"/>
        <end position="248"/>
    </location>
</feature>
<feature type="chain" id="PRO_5044560252" evidence="2">
    <location>
        <begin position="23"/>
        <end position="248"/>
    </location>
</feature>
<dbReference type="VEuPathDB" id="VectorBase:MDOA004164"/>
<feature type="signal peptide" evidence="2">
    <location>
        <begin position="1"/>
        <end position="22"/>
    </location>
</feature>
<feature type="compositionally biased region" description="Low complexity" evidence="1">
    <location>
        <begin position="202"/>
        <end position="235"/>
    </location>
</feature>
<keyword evidence="4" id="KW-1185">Reference proteome</keyword>
<dbReference type="KEGG" id="mde:101898118"/>
<evidence type="ECO:0000313" key="3">
    <source>
        <dbReference type="EnsemblMetazoa" id="MDOA004164-PA"/>
    </source>
</evidence>
<evidence type="ECO:0000313" key="4">
    <source>
        <dbReference type="Proteomes" id="UP001652621"/>
    </source>
</evidence>
<evidence type="ECO:0000256" key="2">
    <source>
        <dbReference type="SAM" id="SignalP"/>
    </source>
</evidence>
<proteinExistence type="predicted"/>
<dbReference type="VEuPathDB" id="VectorBase:MDOMA2_012532"/>
<name>A0A1I8MET5_MUSDO</name>
<accession>A0A1I8MET5</accession>
<dbReference type="Proteomes" id="UP001652621">
    <property type="component" value="Unplaced"/>
</dbReference>
<dbReference type="AlphaFoldDB" id="A0A1I8MET5"/>
<protein>
    <submittedName>
        <fullName evidence="5">Uncharacterized protein LOC101898118</fullName>
    </submittedName>
</protein>
<feature type="compositionally biased region" description="Acidic residues" evidence="1">
    <location>
        <begin position="72"/>
        <end position="84"/>
    </location>
</feature>
<keyword evidence="2" id="KW-0732">Signal</keyword>
<gene>
    <name evidence="3" type="primary">101898118</name>
    <name evidence="5" type="synonym">LOC101898118</name>
</gene>
<feature type="compositionally biased region" description="Pro residues" evidence="1">
    <location>
        <begin position="147"/>
        <end position="162"/>
    </location>
</feature>
<dbReference type="EnsemblMetazoa" id="MDOA004164-RA">
    <property type="protein sequence ID" value="MDOA004164-PA"/>
    <property type="gene ID" value="MDOA004164"/>
</dbReference>
<evidence type="ECO:0000256" key="1">
    <source>
        <dbReference type="SAM" id="MobiDB-lite"/>
    </source>
</evidence>
<reference evidence="5" key="2">
    <citation type="submission" date="2025-04" db="UniProtKB">
        <authorList>
            <consortium name="RefSeq"/>
        </authorList>
    </citation>
    <scope>IDENTIFICATION</scope>
    <source>
        <strain evidence="5">Aabys</strain>
    </source>
</reference>
<dbReference type="GeneID" id="101898118"/>